<gene>
    <name evidence="3" type="ORF">ACFSAH_03840</name>
</gene>
<proteinExistence type="predicted"/>
<sequence>MEKLPFNLLIADDDEINRLISNKILEGYFNLIDFAANGVEALDKIYTKAYDVILMDINGY</sequence>
<dbReference type="Pfam" id="PF00072">
    <property type="entry name" value="Response_reg"/>
    <property type="match status" value="1"/>
</dbReference>
<evidence type="ECO:0000259" key="2">
    <source>
        <dbReference type="PROSITE" id="PS50110"/>
    </source>
</evidence>
<evidence type="ECO:0000313" key="3">
    <source>
        <dbReference type="EMBL" id="MFD1628992.1"/>
    </source>
</evidence>
<comment type="caution">
    <text evidence="3">The sequence shown here is derived from an EMBL/GenBank/DDBJ whole genome shotgun (WGS) entry which is preliminary data.</text>
</comment>
<dbReference type="Proteomes" id="UP001597118">
    <property type="component" value="Unassembled WGS sequence"/>
</dbReference>
<dbReference type="EMBL" id="JBHUDG010000003">
    <property type="protein sequence ID" value="MFD1628992.1"/>
    <property type="molecule type" value="Genomic_DNA"/>
</dbReference>
<name>A0ABW4I9C1_9SPHI</name>
<organism evidence="3 4">
    <name type="scientific">Pseudopedobacter beijingensis</name>
    <dbReference type="NCBI Taxonomy" id="1207056"/>
    <lineage>
        <taxon>Bacteria</taxon>
        <taxon>Pseudomonadati</taxon>
        <taxon>Bacteroidota</taxon>
        <taxon>Sphingobacteriia</taxon>
        <taxon>Sphingobacteriales</taxon>
        <taxon>Sphingobacteriaceae</taxon>
        <taxon>Pseudopedobacter</taxon>
    </lineage>
</organism>
<feature type="modified residue" description="4-aspartylphosphate" evidence="1">
    <location>
        <position position="56"/>
    </location>
</feature>
<protein>
    <submittedName>
        <fullName evidence="3">Response regulator</fullName>
    </submittedName>
</protein>
<reference evidence="4" key="1">
    <citation type="journal article" date="2019" name="Int. J. Syst. Evol. Microbiol.">
        <title>The Global Catalogue of Microorganisms (GCM) 10K type strain sequencing project: providing services to taxonomists for standard genome sequencing and annotation.</title>
        <authorList>
            <consortium name="The Broad Institute Genomics Platform"/>
            <consortium name="The Broad Institute Genome Sequencing Center for Infectious Disease"/>
            <person name="Wu L."/>
            <person name="Ma J."/>
        </authorList>
    </citation>
    <scope>NUCLEOTIDE SEQUENCE [LARGE SCALE GENOMIC DNA]</scope>
    <source>
        <strain evidence="4">CCUG 53762</strain>
    </source>
</reference>
<dbReference type="RefSeq" id="WP_379661373.1">
    <property type="nucleotide sequence ID" value="NZ_JBHUDG010000003.1"/>
</dbReference>
<dbReference type="InterPro" id="IPR001789">
    <property type="entry name" value="Sig_transdc_resp-reg_receiver"/>
</dbReference>
<keyword evidence="1" id="KW-0597">Phosphoprotein</keyword>
<evidence type="ECO:0000313" key="4">
    <source>
        <dbReference type="Proteomes" id="UP001597118"/>
    </source>
</evidence>
<accession>A0ABW4I9C1</accession>
<keyword evidence="4" id="KW-1185">Reference proteome</keyword>
<evidence type="ECO:0000256" key="1">
    <source>
        <dbReference type="PROSITE-ProRule" id="PRU00169"/>
    </source>
</evidence>
<dbReference type="InterPro" id="IPR011006">
    <property type="entry name" value="CheY-like_superfamily"/>
</dbReference>
<dbReference type="PROSITE" id="PS50110">
    <property type="entry name" value="RESPONSE_REGULATORY"/>
    <property type="match status" value="1"/>
</dbReference>
<dbReference type="SUPFAM" id="SSF52172">
    <property type="entry name" value="CheY-like"/>
    <property type="match status" value="1"/>
</dbReference>
<dbReference type="Gene3D" id="3.40.50.2300">
    <property type="match status" value="1"/>
</dbReference>
<feature type="domain" description="Response regulatory" evidence="2">
    <location>
        <begin position="7"/>
        <end position="60"/>
    </location>
</feature>